<gene>
    <name evidence="1" type="ORF">M404DRAFT_36870</name>
</gene>
<proteinExistence type="predicted"/>
<dbReference type="HOGENOM" id="CLU_2980099_0_0_1"/>
<dbReference type="InParanoid" id="A0A0C3N9J9"/>
<protein>
    <submittedName>
        <fullName evidence="1">Uncharacterized protein</fullName>
    </submittedName>
</protein>
<name>A0A0C3N9J9_PISTI</name>
<evidence type="ECO:0000313" key="1">
    <source>
        <dbReference type="EMBL" id="KIN92650.1"/>
    </source>
</evidence>
<sequence>MEYALGGSPSSSFTPTADIPCGVDNTLCFMFLVSILSHLCDFPGDKEVMVVSQLLKIT</sequence>
<dbReference type="AlphaFoldDB" id="A0A0C3N9J9"/>
<reference evidence="2" key="2">
    <citation type="submission" date="2015-01" db="EMBL/GenBank/DDBJ databases">
        <title>Evolutionary Origins and Diversification of the Mycorrhizal Mutualists.</title>
        <authorList>
            <consortium name="DOE Joint Genome Institute"/>
            <consortium name="Mycorrhizal Genomics Consortium"/>
            <person name="Kohler A."/>
            <person name="Kuo A."/>
            <person name="Nagy L.G."/>
            <person name="Floudas D."/>
            <person name="Copeland A."/>
            <person name="Barry K.W."/>
            <person name="Cichocki N."/>
            <person name="Veneault-Fourrey C."/>
            <person name="LaButti K."/>
            <person name="Lindquist E.A."/>
            <person name="Lipzen A."/>
            <person name="Lundell T."/>
            <person name="Morin E."/>
            <person name="Murat C."/>
            <person name="Riley R."/>
            <person name="Ohm R."/>
            <person name="Sun H."/>
            <person name="Tunlid A."/>
            <person name="Henrissat B."/>
            <person name="Grigoriev I.V."/>
            <person name="Hibbett D.S."/>
            <person name="Martin F."/>
        </authorList>
    </citation>
    <scope>NUCLEOTIDE SEQUENCE [LARGE SCALE GENOMIC DNA]</scope>
    <source>
        <strain evidence="2">Marx 270</strain>
    </source>
</reference>
<evidence type="ECO:0000313" key="2">
    <source>
        <dbReference type="Proteomes" id="UP000054217"/>
    </source>
</evidence>
<dbReference type="EMBL" id="KN832518">
    <property type="protein sequence ID" value="KIN92650.1"/>
    <property type="molecule type" value="Genomic_DNA"/>
</dbReference>
<reference evidence="1 2" key="1">
    <citation type="submission" date="2014-04" db="EMBL/GenBank/DDBJ databases">
        <authorList>
            <consortium name="DOE Joint Genome Institute"/>
            <person name="Kuo A."/>
            <person name="Kohler A."/>
            <person name="Costa M.D."/>
            <person name="Nagy L.G."/>
            <person name="Floudas D."/>
            <person name="Copeland A."/>
            <person name="Barry K.W."/>
            <person name="Cichocki N."/>
            <person name="Veneault-Fourrey C."/>
            <person name="LaButti K."/>
            <person name="Lindquist E.A."/>
            <person name="Lipzen A."/>
            <person name="Lundell T."/>
            <person name="Morin E."/>
            <person name="Murat C."/>
            <person name="Sun H."/>
            <person name="Tunlid A."/>
            <person name="Henrissat B."/>
            <person name="Grigoriev I.V."/>
            <person name="Hibbett D.S."/>
            <person name="Martin F."/>
            <person name="Nordberg H.P."/>
            <person name="Cantor M.N."/>
            <person name="Hua S.X."/>
        </authorList>
    </citation>
    <scope>NUCLEOTIDE SEQUENCE [LARGE SCALE GENOMIC DNA]</scope>
    <source>
        <strain evidence="1 2">Marx 270</strain>
    </source>
</reference>
<organism evidence="1 2">
    <name type="scientific">Pisolithus tinctorius Marx 270</name>
    <dbReference type="NCBI Taxonomy" id="870435"/>
    <lineage>
        <taxon>Eukaryota</taxon>
        <taxon>Fungi</taxon>
        <taxon>Dikarya</taxon>
        <taxon>Basidiomycota</taxon>
        <taxon>Agaricomycotina</taxon>
        <taxon>Agaricomycetes</taxon>
        <taxon>Agaricomycetidae</taxon>
        <taxon>Boletales</taxon>
        <taxon>Sclerodermatineae</taxon>
        <taxon>Pisolithaceae</taxon>
        <taxon>Pisolithus</taxon>
    </lineage>
</organism>
<keyword evidence="2" id="KW-1185">Reference proteome</keyword>
<accession>A0A0C3N9J9</accession>
<dbReference type="Proteomes" id="UP000054217">
    <property type="component" value="Unassembled WGS sequence"/>
</dbReference>